<dbReference type="AlphaFoldDB" id="A0A369HXN9"/>
<organism evidence="1 2">
    <name type="scientific">Runella aurantiaca</name>
    <dbReference type="NCBI Taxonomy" id="2282308"/>
    <lineage>
        <taxon>Bacteria</taxon>
        <taxon>Pseudomonadati</taxon>
        <taxon>Bacteroidota</taxon>
        <taxon>Cytophagia</taxon>
        <taxon>Cytophagales</taxon>
        <taxon>Spirosomataceae</taxon>
        <taxon>Runella</taxon>
    </lineage>
</organism>
<reference evidence="1 2" key="1">
    <citation type="submission" date="2018-07" db="EMBL/GenBank/DDBJ databases">
        <title>Genome analysis of Runella aurantiaca.</title>
        <authorList>
            <person name="Yang X."/>
        </authorList>
    </citation>
    <scope>NUCLEOTIDE SEQUENCE [LARGE SCALE GENOMIC DNA]</scope>
    <source>
        <strain evidence="1 2">YX9</strain>
    </source>
</reference>
<protein>
    <submittedName>
        <fullName evidence="1">Uncharacterized protein</fullName>
    </submittedName>
</protein>
<keyword evidence="2" id="KW-1185">Reference proteome</keyword>
<dbReference type="Proteomes" id="UP000253141">
    <property type="component" value="Unassembled WGS sequence"/>
</dbReference>
<evidence type="ECO:0000313" key="2">
    <source>
        <dbReference type="Proteomes" id="UP000253141"/>
    </source>
</evidence>
<sequence length="116" mass="13368">MANLKTIVNKNDNEEHKGYMLPAIDQNGSLTGGAVNVGHYLPLVRWLISRHGVGQWKYLPNSPLYIRSQRLLLGLMLFTQLPDYWQNWREGVIKDMAEQFLYTTPDCLLNDPELPI</sequence>
<dbReference type="RefSeq" id="WP_114464594.1">
    <property type="nucleotide sequence ID" value="NZ_QPIW01000049.1"/>
</dbReference>
<accession>A0A369HXN9</accession>
<evidence type="ECO:0000313" key="1">
    <source>
        <dbReference type="EMBL" id="RDB02291.1"/>
    </source>
</evidence>
<proteinExistence type="predicted"/>
<comment type="caution">
    <text evidence="1">The sequence shown here is derived from an EMBL/GenBank/DDBJ whole genome shotgun (WGS) entry which is preliminary data.</text>
</comment>
<name>A0A369HXN9_9BACT</name>
<gene>
    <name evidence="1" type="ORF">DVG78_29500</name>
</gene>
<dbReference type="EMBL" id="QPIW01000049">
    <property type="protein sequence ID" value="RDB02291.1"/>
    <property type="molecule type" value="Genomic_DNA"/>
</dbReference>